<evidence type="ECO:0000259" key="1">
    <source>
        <dbReference type="Pfam" id="PF11716"/>
    </source>
</evidence>
<feature type="domain" description="Mycothiol-dependent maleylpyruvate isomerase metal-binding" evidence="1">
    <location>
        <begin position="24"/>
        <end position="161"/>
    </location>
</feature>
<dbReference type="Pfam" id="PF11716">
    <property type="entry name" value="MDMPI_N"/>
    <property type="match status" value="1"/>
</dbReference>
<dbReference type="AlphaFoldDB" id="A0A895XU07"/>
<evidence type="ECO:0000313" key="3">
    <source>
        <dbReference type="Proteomes" id="UP000662939"/>
    </source>
</evidence>
<dbReference type="InterPro" id="IPR034660">
    <property type="entry name" value="DinB/YfiT-like"/>
</dbReference>
<proteinExistence type="predicted"/>
<dbReference type="RefSeq" id="WP_213172822.1">
    <property type="nucleotide sequence ID" value="NZ_CP070496.1"/>
</dbReference>
<dbReference type="GO" id="GO:0046872">
    <property type="term" value="F:metal ion binding"/>
    <property type="evidence" value="ECO:0007669"/>
    <property type="project" value="InterPro"/>
</dbReference>
<dbReference type="Gene3D" id="1.20.120.450">
    <property type="entry name" value="dinb family like domain"/>
    <property type="match status" value="1"/>
</dbReference>
<keyword evidence="2" id="KW-0413">Isomerase</keyword>
<accession>A0A895XU07</accession>
<name>A0A895XU07_9ACTN</name>
<reference evidence="2" key="1">
    <citation type="submission" date="2021-02" db="EMBL/GenBank/DDBJ databases">
        <title>Natronoglycomyces albus gen. nov., sp. nov, a haloalkaliphilic actinobacterium from a soda solonchak soil.</title>
        <authorList>
            <person name="Sorokin D.Y."/>
            <person name="Khijniak T.V."/>
            <person name="Zakharycheva A.P."/>
            <person name="Boueva O.V."/>
            <person name="Ariskina E.V."/>
            <person name="Hahnke R.L."/>
            <person name="Bunk B."/>
            <person name="Sproer C."/>
            <person name="Schumann P."/>
            <person name="Evtushenko L.I."/>
            <person name="Kublanov I.V."/>
        </authorList>
    </citation>
    <scope>NUCLEOTIDE SEQUENCE</scope>
    <source>
        <strain evidence="2">DSM 106290</strain>
    </source>
</reference>
<sequence>MSTIRTDFIHAATTTATLLTHQRLTQRWEEPSLLDQFTIKALAGHTAYQILSVQSALDTDAPPGAKVVTLDEHYAQADWLNTGIDSPGNTAIRDGGDRLATGGVAALVSDVTAAIDSLQDTLFELPADHVIHIAKWGYGISLDDYLATRIMEMAVHLDDLATSLEINEVELNTSAARTAIALLANLSIARHGSLNLIRALARSERARGDITAL</sequence>
<dbReference type="KEGG" id="nav:JQS30_07985"/>
<dbReference type="InterPro" id="IPR024344">
    <property type="entry name" value="MDMPI_metal-binding"/>
</dbReference>
<dbReference type="EMBL" id="CP070496">
    <property type="protein sequence ID" value="QSB06815.1"/>
    <property type="molecule type" value="Genomic_DNA"/>
</dbReference>
<dbReference type="GO" id="GO:0016853">
    <property type="term" value="F:isomerase activity"/>
    <property type="evidence" value="ECO:0007669"/>
    <property type="project" value="UniProtKB-KW"/>
</dbReference>
<organism evidence="2 3">
    <name type="scientific">Natronoglycomyces albus</name>
    <dbReference type="NCBI Taxonomy" id="2811108"/>
    <lineage>
        <taxon>Bacteria</taxon>
        <taxon>Bacillati</taxon>
        <taxon>Actinomycetota</taxon>
        <taxon>Actinomycetes</taxon>
        <taxon>Glycomycetales</taxon>
        <taxon>Glycomycetaceae</taxon>
        <taxon>Natronoglycomyces</taxon>
    </lineage>
</organism>
<keyword evidence="3" id="KW-1185">Reference proteome</keyword>
<protein>
    <submittedName>
        <fullName evidence="2">Maleylpyruvate isomerase N-terminal domain-containing protein</fullName>
    </submittedName>
</protein>
<evidence type="ECO:0000313" key="2">
    <source>
        <dbReference type="EMBL" id="QSB06815.1"/>
    </source>
</evidence>
<dbReference type="Proteomes" id="UP000662939">
    <property type="component" value="Chromosome"/>
</dbReference>
<gene>
    <name evidence="2" type="ORF">JQS30_07985</name>
</gene>
<dbReference type="SUPFAM" id="SSF109854">
    <property type="entry name" value="DinB/YfiT-like putative metalloenzymes"/>
    <property type="match status" value="1"/>
</dbReference>